<reference evidence="2" key="1">
    <citation type="submission" date="2009-04" db="EMBL/GenBank/DDBJ databases">
        <authorList>
            <person name="Weinstock G."/>
            <person name="Sodergren E."/>
            <person name="Clifton S."/>
            <person name="Fulton L."/>
            <person name="Fulton B."/>
            <person name="Courtney L."/>
            <person name="Fronick C."/>
            <person name="Harrison M."/>
            <person name="Strong C."/>
            <person name="Farmer C."/>
            <person name="Delahaunty K."/>
            <person name="Markovic C."/>
            <person name="Hall O."/>
            <person name="Minx P."/>
            <person name="Tomlinson C."/>
            <person name="Mitreva M."/>
            <person name="Nelson J."/>
            <person name="Hou S."/>
            <person name="Wollam A."/>
            <person name="Pepin K.H."/>
            <person name="Johnson M."/>
            <person name="Bhonagiri V."/>
            <person name="Nash W.E."/>
            <person name="Warren W."/>
            <person name="Chinwalla A."/>
            <person name="Mardis E.R."/>
            <person name="Wilson R.K."/>
        </authorList>
    </citation>
    <scope>NUCLEOTIDE SEQUENCE [LARGE SCALE GENOMIC DNA]</scope>
    <source>
        <strain evidence="2">DSM 14600</strain>
    </source>
</reference>
<dbReference type="NCBIfam" id="TIGR00762">
    <property type="entry name" value="DegV"/>
    <property type="match status" value="1"/>
</dbReference>
<dbReference type="STRING" id="626523.GCWU000342_00669"/>
<dbReference type="EMBL" id="ACIP02000001">
    <property type="protein sequence ID" value="EEP29313.1"/>
    <property type="molecule type" value="Genomic_DNA"/>
</dbReference>
<dbReference type="Gene3D" id="3.40.50.10170">
    <property type="match status" value="1"/>
</dbReference>
<protein>
    <submittedName>
        <fullName evidence="2">EDD domain protein, DegV family</fullName>
    </submittedName>
</protein>
<dbReference type="InterPro" id="IPR050270">
    <property type="entry name" value="DegV_domain_contain"/>
</dbReference>
<dbReference type="AlphaFoldDB" id="C4G9L6"/>
<dbReference type="GO" id="GO:0008289">
    <property type="term" value="F:lipid binding"/>
    <property type="evidence" value="ECO:0007669"/>
    <property type="project" value="UniProtKB-KW"/>
</dbReference>
<dbReference type="InterPro" id="IPR043168">
    <property type="entry name" value="DegV_C"/>
</dbReference>
<evidence type="ECO:0000256" key="1">
    <source>
        <dbReference type="ARBA" id="ARBA00023121"/>
    </source>
</evidence>
<keyword evidence="3" id="KW-1185">Reference proteome</keyword>
<dbReference type="RefSeq" id="WP_006905701.1">
    <property type="nucleotide sequence ID" value="NZ_GG665866.1"/>
</dbReference>
<dbReference type="Gene3D" id="3.30.1180.10">
    <property type="match status" value="1"/>
</dbReference>
<dbReference type="InterPro" id="IPR003797">
    <property type="entry name" value="DegV"/>
</dbReference>
<dbReference type="HOGENOM" id="CLU_048251_4_1_9"/>
<comment type="caution">
    <text evidence="2">The sequence shown here is derived from an EMBL/GenBank/DDBJ whole genome shotgun (WGS) entry which is preliminary data.</text>
</comment>
<sequence length="294" mass="32819">MSDYVLTCSSTVDLPKAYLEGRGIPYVCFHYRLGQEEHMDDLWEAMDARAFYSRMVGGEDAKTSQVNIEEYMDFFRPFLEDGKDILHIELSSGLSGSYNSARLAAEELRTKFPDRKIGVVDSRGASSGFGFLLSYLADQRDEGLAYEQLMELAEEKKLLVHHWFFSTDLTFYVKGGRISKTAGFLGGMLGICPLLNMDEAGHLIPREKIRGKQKVMQRIVEKMLEHAEGGPDYQGKVFISQSDCLEDAEGVAALVKELFPQMDGEVMINPIGPTIGAHTGPGTVALFFFGDKRI</sequence>
<dbReference type="SUPFAM" id="SSF82549">
    <property type="entry name" value="DAK1/DegV-like"/>
    <property type="match status" value="1"/>
</dbReference>
<organism evidence="2 3">
    <name type="scientific">Shuttleworthella satelles DSM 14600</name>
    <dbReference type="NCBI Taxonomy" id="626523"/>
    <lineage>
        <taxon>Bacteria</taxon>
        <taxon>Bacillati</taxon>
        <taxon>Bacillota</taxon>
        <taxon>Clostridia</taxon>
        <taxon>Lachnospirales</taxon>
        <taxon>Lachnospiraceae</taxon>
        <taxon>Shuttleworthella</taxon>
    </lineage>
</organism>
<gene>
    <name evidence="2" type="ORF">GCWU000342_00669</name>
</gene>
<dbReference type="PROSITE" id="PS51482">
    <property type="entry name" value="DEGV"/>
    <property type="match status" value="1"/>
</dbReference>
<accession>C4G9L6</accession>
<dbReference type="PANTHER" id="PTHR33434:SF2">
    <property type="entry name" value="FATTY ACID-BINDING PROTEIN TM_1468"/>
    <property type="match status" value="1"/>
</dbReference>
<evidence type="ECO:0000313" key="3">
    <source>
        <dbReference type="Proteomes" id="UP000003494"/>
    </source>
</evidence>
<evidence type="ECO:0000313" key="2">
    <source>
        <dbReference type="EMBL" id="EEP29313.1"/>
    </source>
</evidence>
<dbReference type="Pfam" id="PF02645">
    <property type="entry name" value="DegV"/>
    <property type="match status" value="1"/>
</dbReference>
<dbReference type="PANTHER" id="PTHR33434">
    <property type="entry name" value="DEGV DOMAIN-CONTAINING PROTEIN DR_1986-RELATED"/>
    <property type="match status" value="1"/>
</dbReference>
<keyword evidence="1" id="KW-0446">Lipid-binding</keyword>
<proteinExistence type="predicted"/>
<name>C4G9L6_9FIRM</name>
<dbReference type="Proteomes" id="UP000003494">
    <property type="component" value="Unassembled WGS sequence"/>
</dbReference>
<dbReference type="eggNOG" id="COG1307">
    <property type="taxonomic scope" value="Bacteria"/>
</dbReference>